<accession>A0A1J5TI46</accession>
<organism evidence="3 4">
    <name type="scientific">Marine Group III euryarchaeote CG-Epi1</name>
    <dbReference type="NCBI Taxonomy" id="1888995"/>
    <lineage>
        <taxon>Archaea</taxon>
        <taxon>Methanobacteriati</taxon>
        <taxon>Thermoplasmatota</taxon>
        <taxon>Thermoplasmata</taxon>
        <taxon>Candidatus Thermoprofundales</taxon>
    </lineage>
</organism>
<evidence type="ECO:0000256" key="1">
    <source>
        <dbReference type="ARBA" id="ARBA00023002"/>
    </source>
</evidence>
<gene>
    <name evidence="3" type="ORF">BD935_04775</name>
</gene>
<dbReference type="AlphaFoldDB" id="A0A1J5TI46"/>
<feature type="domain" description="FAD-binding" evidence="2">
    <location>
        <begin position="16"/>
        <end position="375"/>
    </location>
</feature>
<dbReference type="InterPro" id="IPR002938">
    <property type="entry name" value="FAD-bd"/>
</dbReference>
<evidence type="ECO:0000313" key="4">
    <source>
        <dbReference type="Proteomes" id="UP000183080"/>
    </source>
</evidence>
<dbReference type="Gene3D" id="3.50.50.60">
    <property type="entry name" value="FAD/NAD(P)-binding domain"/>
    <property type="match status" value="1"/>
</dbReference>
<dbReference type="Pfam" id="PF01494">
    <property type="entry name" value="FAD_binding_3"/>
    <property type="match status" value="1"/>
</dbReference>
<dbReference type="PANTHER" id="PTHR43476">
    <property type="entry name" value="3-(3-HYDROXY-PHENYL)PROPIONATE/3-HYDROXYCINNAMIC ACID HYDROXYLASE"/>
    <property type="match status" value="1"/>
</dbReference>
<dbReference type="GO" id="GO:0071949">
    <property type="term" value="F:FAD binding"/>
    <property type="evidence" value="ECO:0007669"/>
    <property type="project" value="InterPro"/>
</dbReference>
<dbReference type="SUPFAM" id="SSF51905">
    <property type="entry name" value="FAD/NAD(P)-binding domain"/>
    <property type="match status" value="1"/>
</dbReference>
<dbReference type="Gene3D" id="3.30.9.10">
    <property type="entry name" value="D-Amino Acid Oxidase, subunit A, domain 2"/>
    <property type="match status" value="1"/>
</dbReference>
<sequence>MSSRTILRRKKMDKDYDAIVMGCGPTGAIASILLANKGFKVAVVEKSAKPYPYPRAIALNEFTMDLLKNLLGELWEKFNFTTAVEVGYVLSKEKINEPFGLMQPPEIDGKVLDLDNFGFINWIYSPQLEELLREKIKSNENITTFYDHSGLILWEDGKNYLKIENSTTGIQTELSCKYLLGADGGGSFVRKQIGAPLKKLGNAISFLIVDIKASRKALQPGMEFDSGGHQIIDPSGERPTTFIHCEGKNHGSHKNHFRFEFALKPDENYASIQSPESIKELVSPYLKNEQIEIERSTVYKFNSLISTKWRVKNIFTIGDATHQTSPFLGQGLNMGIRNSYNLINKIELVEKGISSDTLLDTYQIECYPDSEYIIKQSLFMGGLLFNTRFYVNFARGLIHFFNGGRGKPIQLFPEFVPETVTVPNGFKPNKYSQKGYPMYNYTTKEGFPRSLRSYNSTKYRIFCKDSTEAVEGHISKIPDAIRPNVTALSDGRNGEKTSDKLLVCCQRKDDLKMHDKLFSRGIIRSNVDYVVMAPCYTMLGTYSKGQENKMISDYLSVFNLTN</sequence>
<evidence type="ECO:0000313" key="3">
    <source>
        <dbReference type="EMBL" id="OIR20618.1"/>
    </source>
</evidence>
<dbReference type="Proteomes" id="UP000183080">
    <property type="component" value="Unassembled WGS sequence"/>
</dbReference>
<comment type="caution">
    <text evidence="3">The sequence shown here is derived from an EMBL/GenBank/DDBJ whole genome shotgun (WGS) entry which is preliminary data.</text>
</comment>
<dbReference type="PRINTS" id="PR00420">
    <property type="entry name" value="RNGMNOXGNASE"/>
</dbReference>
<reference evidence="3 4" key="1">
    <citation type="submission" date="2016-08" db="EMBL/GenBank/DDBJ databases">
        <title>New Insights into Marine Group III Euryarchaeota, from dark to light.</title>
        <authorList>
            <person name="Haro-Moreno J.M."/>
            <person name="Rodriguez-Valera F."/>
            <person name="Lopez-Garcia P."/>
            <person name="Moreira D."/>
            <person name="Martin-Cuadrado A.B."/>
        </authorList>
    </citation>
    <scope>NUCLEOTIDE SEQUENCE [LARGE SCALE GENOMIC DNA]</scope>
    <source>
        <strain evidence="3">CG-Epi1</strain>
    </source>
</reference>
<dbReference type="EMBL" id="MIZA01000010">
    <property type="protein sequence ID" value="OIR20618.1"/>
    <property type="molecule type" value="Genomic_DNA"/>
</dbReference>
<dbReference type="InterPro" id="IPR050631">
    <property type="entry name" value="PheA/TfdB_FAD_monoxygenase"/>
</dbReference>
<proteinExistence type="predicted"/>
<dbReference type="GO" id="GO:0016491">
    <property type="term" value="F:oxidoreductase activity"/>
    <property type="evidence" value="ECO:0007669"/>
    <property type="project" value="UniProtKB-KW"/>
</dbReference>
<evidence type="ECO:0000259" key="2">
    <source>
        <dbReference type="Pfam" id="PF01494"/>
    </source>
</evidence>
<dbReference type="STRING" id="1888995.BD935_04775"/>
<name>A0A1J5TI46_9ARCH</name>
<keyword evidence="1" id="KW-0560">Oxidoreductase</keyword>
<protein>
    <recommendedName>
        <fullName evidence="2">FAD-binding domain-containing protein</fullName>
    </recommendedName>
</protein>
<dbReference type="InterPro" id="IPR036188">
    <property type="entry name" value="FAD/NAD-bd_sf"/>
</dbReference>
<dbReference type="PANTHER" id="PTHR43476:SF3">
    <property type="entry name" value="FAD-BINDING MONOOXYGENASE"/>
    <property type="match status" value="1"/>
</dbReference>